<keyword evidence="3" id="KW-0808">Transferase</keyword>
<dbReference type="PANTHER" id="PTHR12755:SF3">
    <property type="entry name" value="POLYNUCLEOTIDE 5'-HYDROXYL-KINASE NOL9"/>
    <property type="match status" value="1"/>
</dbReference>
<keyword evidence="4" id="KW-0547">Nucleotide-binding</keyword>
<accession>A0ABT8M7G4</accession>
<dbReference type="Pfam" id="PF16575">
    <property type="entry name" value="CLP1_P"/>
    <property type="match status" value="1"/>
</dbReference>
<evidence type="ECO:0000256" key="1">
    <source>
        <dbReference type="ARBA" id="ARBA00001968"/>
    </source>
</evidence>
<evidence type="ECO:0000256" key="6">
    <source>
        <dbReference type="ARBA" id="ARBA00022840"/>
    </source>
</evidence>
<comment type="function">
    <text evidence="7">Polynucleotide kinase that can phosphorylate the 5'-hydroxyl groups of both single-stranded RNA (ssRNA) and single-stranded DNA (ssDNA). Exhibits a strong preference for ssRNA.</text>
</comment>
<evidence type="ECO:0000256" key="8">
    <source>
        <dbReference type="ARBA" id="ARBA00044641"/>
    </source>
</evidence>
<dbReference type="InterPro" id="IPR027417">
    <property type="entry name" value="P-loop_NTPase"/>
</dbReference>
<evidence type="ECO:0000259" key="10">
    <source>
        <dbReference type="Pfam" id="PF16575"/>
    </source>
</evidence>
<comment type="caution">
    <text evidence="11">The sequence shown here is derived from an EMBL/GenBank/DDBJ whole genome shotgun (WGS) entry which is preliminary data.</text>
</comment>
<evidence type="ECO:0000256" key="5">
    <source>
        <dbReference type="ARBA" id="ARBA00022777"/>
    </source>
</evidence>
<reference evidence="11" key="1">
    <citation type="submission" date="2019-05" db="EMBL/GenBank/DDBJ databases">
        <title>Methanoculleus sp. FWC-SCC1, a methanogenic archaeon isolated from deep marine cold seep.</title>
        <authorList>
            <person name="Chen Y.-W."/>
            <person name="Chen S.-C."/>
            <person name="Teng N.-H."/>
            <person name="Lai M.-C."/>
        </authorList>
    </citation>
    <scope>NUCLEOTIDE SEQUENCE</scope>
    <source>
        <strain evidence="11">FWC-SCC1</strain>
    </source>
</reference>
<evidence type="ECO:0000256" key="4">
    <source>
        <dbReference type="ARBA" id="ARBA00022741"/>
    </source>
</evidence>
<comment type="catalytic activity">
    <reaction evidence="9">
        <text>a 5'-end dephospho-2'-deoxyribonucleoside-DNA + ATP = a 5'-end 5'-phospho-2'-deoxyribonucleoside-DNA + ADP + H(+)</text>
        <dbReference type="Rhea" id="RHEA:15669"/>
        <dbReference type="Rhea" id="RHEA-COMP:13180"/>
        <dbReference type="Rhea" id="RHEA-COMP:13184"/>
        <dbReference type="ChEBI" id="CHEBI:15378"/>
        <dbReference type="ChEBI" id="CHEBI:30616"/>
        <dbReference type="ChEBI" id="CHEBI:136412"/>
        <dbReference type="ChEBI" id="CHEBI:136416"/>
        <dbReference type="ChEBI" id="CHEBI:456216"/>
        <dbReference type="EC" id="2.7.1.78"/>
    </reaction>
</comment>
<gene>
    <name evidence="11" type="ORF">FGU65_03020</name>
</gene>
<evidence type="ECO:0000256" key="9">
    <source>
        <dbReference type="ARBA" id="ARBA00044673"/>
    </source>
</evidence>
<dbReference type="EC" id="2.7.1.78" evidence="2"/>
<keyword evidence="5" id="KW-0418">Kinase</keyword>
<sequence>MNDPGLSIGEGWQDLVTVLASEPAPQRTYIIGGTDSGKSTLCRYLTRELNAYGTTAYIDCDTGQSAIGPPTTVGLAITDRNVPATSLLRFVGATSPRGHLLQTLTGAKRLLETAVSAGASAVILDSPGYISGDAAFEFQFQMIDLLQPDHIVALQRGRELERLLANFRRHPGIRIHRLGISPAVITRPPAERRRYREEKFRAYFVGAEVHEVSLRRLGLHGRVPDLRKPVQVHRRLVALCDRWNFAIALGVIGSADPETRRMQVLMPPVDRSRAASIQFGSLYLDLAAPPGEMESYSPFEATRG</sequence>
<evidence type="ECO:0000256" key="2">
    <source>
        <dbReference type="ARBA" id="ARBA00012157"/>
    </source>
</evidence>
<dbReference type="EMBL" id="VCYH01000002">
    <property type="protein sequence ID" value="MDN7023872.1"/>
    <property type="molecule type" value="Genomic_DNA"/>
</dbReference>
<dbReference type="InterPro" id="IPR032319">
    <property type="entry name" value="CLP1_P"/>
</dbReference>
<dbReference type="PANTHER" id="PTHR12755">
    <property type="entry name" value="CLEAVAGE/POLYADENYLATION FACTOR IA SUBUNIT CLP1P"/>
    <property type="match status" value="1"/>
</dbReference>
<name>A0ABT8M7G4_9EURY</name>
<comment type="cofactor">
    <cofactor evidence="1">
        <name>a divalent metal cation</name>
        <dbReference type="ChEBI" id="CHEBI:60240"/>
    </cofactor>
</comment>
<keyword evidence="12" id="KW-1185">Reference proteome</keyword>
<dbReference type="Gene3D" id="3.40.50.300">
    <property type="entry name" value="P-loop containing nucleotide triphosphate hydrolases"/>
    <property type="match status" value="1"/>
</dbReference>
<proteinExistence type="predicted"/>
<dbReference type="SUPFAM" id="SSF52540">
    <property type="entry name" value="P-loop containing nucleoside triphosphate hydrolases"/>
    <property type="match status" value="1"/>
</dbReference>
<evidence type="ECO:0000256" key="3">
    <source>
        <dbReference type="ARBA" id="ARBA00022679"/>
    </source>
</evidence>
<organism evidence="11 12">
    <name type="scientific">Methanoculleus frigidifontis</name>
    <dbReference type="NCBI Taxonomy" id="2584085"/>
    <lineage>
        <taxon>Archaea</taxon>
        <taxon>Methanobacteriati</taxon>
        <taxon>Methanobacteriota</taxon>
        <taxon>Stenosarchaea group</taxon>
        <taxon>Methanomicrobia</taxon>
        <taxon>Methanomicrobiales</taxon>
        <taxon>Methanomicrobiaceae</taxon>
        <taxon>Methanoculleus</taxon>
    </lineage>
</organism>
<evidence type="ECO:0000313" key="12">
    <source>
        <dbReference type="Proteomes" id="UP001168338"/>
    </source>
</evidence>
<keyword evidence="6" id="KW-0067">ATP-binding</keyword>
<dbReference type="Proteomes" id="UP001168338">
    <property type="component" value="Unassembled WGS sequence"/>
</dbReference>
<protein>
    <recommendedName>
        <fullName evidence="2">polynucleotide 5'-hydroxyl-kinase</fullName>
        <ecNumber evidence="2">2.7.1.78</ecNumber>
    </recommendedName>
</protein>
<evidence type="ECO:0000256" key="7">
    <source>
        <dbReference type="ARBA" id="ARBA00024737"/>
    </source>
</evidence>
<evidence type="ECO:0000313" key="11">
    <source>
        <dbReference type="EMBL" id="MDN7023872.1"/>
    </source>
</evidence>
<dbReference type="RefSeq" id="WP_301662958.1">
    <property type="nucleotide sequence ID" value="NZ_VCYH01000002.1"/>
</dbReference>
<dbReference type="InterPro" id="IPR045116">
    <property type="entry name" value="Clp1/Grc3"/>
</dbReference>
<feature type="domain" description="Clp1 P-loop" evidence="10">
    <location>
        <begin position="32"/>
        <end position="205"/>
    </location>
</feature>
<comment type="catalytic activity">
    <reaction evidence="8">
        <text>a 5'-end dephospho-ribonucleoside-RNA + ATP = a 5'-end 5'-phospho-ribonucleoside-RNA + ADP + H(+)</text>
        <dbReference type="Rhea" id="RHEA:54580"/>
        <dbReference type="Rhea" id="RHEA-COMP:13936"/>
        <dbReference type="Rhea" id="RHEA-COMP:15179"/>
        <dbReference type="ChEBI" id="CHEBI:15378"/>
        <dbReference type="ChEBI" id="CHEBI:30616"/>
        <dbReference type="ChEBI" id="CHEBI:138282"/>
        <dbReference type="ChEBI" id="CHEBI:138284"/>
        <dbReference type="ChEBI" id="CHEBI:456216"/>
        <dbReference type="EC" id="2.7.1.78"/>
    </reaction>
</comment>